<reference evidence="2 3" key="1">
    <citation type="submission" date="2010-10" db="EMBL/GenBank/DDBJ databases">
        <authorList>
            <person name="Durkin A.S."/>
            <person name="Madupu R."/>
            <person name="Torralba M."/>
            <person name="Gillis M."/>
            <person name="Methe B."/>
            <person name="Sutton G."/>
            <person name="Nelson K.E."/>
        </authorList>
    </citation>
    <scope>NUCLEOTIDE SEQUENCE [LARGE SCALE GENOMIC DNA]</scope>
    <source>
        <strain evidence="2 3">PB013-T2-3</strain>
    </source>
</reference>
<evidence type="ECO:0000313" key="2">
    <source>
        <dbReference type="EMBL" id="EFQ52194.1"/>
    </source>
</evidence>
<organism evidence="2 3">
    <name type="scientific">Limosilactobacillus oris PB013-T2-3</name>
    <dbReference type="NCBI Taxonomy" id="908339"/>
    <lineage>
        <taxon>Bacteria</taxon>
        <taxon>Bacillati</taxon>
        <taxon>Bacillota</taxon>
        <taxon>Bacilli</taxon>
        <taxon>Lactobacillales</taxon>
        <taxon>Lactobacillaceae</taxon>
        <taxon>Limosilactobacillus</taxon>
    </lineage>
</organism>
<protein>
    <submittedName>
        <fullName evidence="2">Phage major tail protein 2</fullName>
    </submittedName>
</protein>
<accession>E3CAR8</accession>
<dbReference type="eggNOG" id="ENOG5033TZM">
    <property type="taxonomic scope" value="Bacteria"/>
</dbReference>
<dbReference type="EMBL" id="AEKL01000087">
    <property type="protein sequence ID" value="EFQ52194.1"/>
    <property type="molecule type" value="Genomic_DNA"/>
</dbReference>
<name>E3CAR8_9LACO</name>
<evidence type="ECO:0000256" key="1">
    <source>
        <dbReference type="SAM" id="MobiDB-lite"/>
    </source>
</evidence>
<dbReference type="Proteomes" id="UP000003070">
    <property type="component" value="Unassembled WGS sequence"/>
</dbReference>
<feature type="region of interest" description="Disordered" evidence="1">
    <location>
        <begin position="169"/>
        <end position="210"/>
    </location>
</feature>
<proteinExistence type="predicted"/>
<evidence type="ECO:0000313" key="3">
    <source>
        <dbReference type="Proteomes" id="UP000003070"/>
    </source>
</evidence>
<gene>
    <name evidence="2" type="ORF">HMPREF9265_0938</name>
</gene>
<dbReference type="RefSeq" id="WP_003714730.1">
    <property type="nucleotide sequence ID" value="NZ_AEKL01000087.1"/>
</dbReference>
<dbReference type="AlphaFoldDB" id="E3CAR8"/>
<dbReference type="InterPro" id="IPR022345">
    <property type="entry name" value="Phage_69_Orf23_MTP"/>
</dbReference>
<comment type="caution">
    <text evidence="2">The sequence shown here is derived from an EMBL/GenBank/DDBJ whole genome shotgun (WGS) entry which is preliminary data.</text>
</comment>
<dbReference type="PRINTS" id="PR01997">
    <property type="entry name" value="MTP2FAMILY"/>
</dbReference>
<sequence>MPVKNTEVQFLQGYDTLLLVRPLSMAHEISAEVIPFQTSLSFDPQRDTDTNQTKSGIVPTTASLETDLEVEFVNNISKAADWLLDSLLNEGEIECWVVYRKRVNGEGKVFAIYMRGKVTEDSNDNDPDDNSTRDVTFTISGKPQLGWTKLPDDIQAELAYVFRGVGVIEGDEKNDGTDGQGTPWNKGTDTGAGTDPDELVKQSKRTNPSA</sequence>